<evidence type="ECO:0000313" key="3">
    <source>
        <dbReference type="Proteomes" id="UP000001812"/>
    </source>
</evidence>
<reference evidence="3" key="1">
    <citation type="submission" date="2007-08" db="EMBL/GenBank/DDBJ databases">
        <title>Annotation of Burkholderia pseudomallei 1710a.</title>
        <authorList>
            <person name="Harkins D.M."/>
            <person name="DeShazer D."/>
            <person name="Woods D.E."/>
            <person name="Brinkac L.M."/>
            <person name="Brown K.A."/>
            <person name="Hung G.C."/>
            <person name="Tuanyok A."/>
            <person name="Zhang B."/>
            <person name="Nierman W.C."/>
        </authorList>
    </citation>
    <scope>NUCLEOTIDE SEQUENCE [LARGE SCALE GENOMIC DNA]</scope>
    <source>
        <strain evidence="3">1710a</strain>
    </source>
</reference>
<evidence type="ECO:0000256" key="1">
    <source>
        <dbReference type="SAM" id="MobiDB-lite"/>
    </source>
</evidence>
<name>A0A0E1WIK8_BURPE</name>
<gene>
    <name evidence="2" type="ORF">BURPS1710A_1086</name>
</gene>
<dbReference type="HOGENOM" id="CLU_217128_0_0_4"/>
<sequence length="46" mass="5132">MPGWLDGVRTGMSERASRKTKTKDINNDMQTILSHLLILKTAGSCR</sequence>
<reference evidence="2 3" key="2">
    <citation type="submission" date="2009-05" db="EMBL/GenBank/DDBJ databases">
        <authorList>
            <person name="Harkins D.M."/>
            <person name="DeShazer D."/>
            <person name="Woods D.E."/>
            <person name="Brinkac L.M."/>
            <person name="Brown K.A."/>
            <person name="Hung G.C."/>
            <person name="Tuanyok A."/>
            <person name="Zhang B."/>
            <person name="Nierman W.C."/>
        </authorList>
    </citation>
    <scope>NUCLEOTIDE SEQUENCE [LARGE SCALE GENOMIC DNA]</scope>
    <source>
        <strain evidence="2 3">1710a</strain>
    </source>
</reference>
<feature type="region of interest" description="Disordered" evidence="1">
    <location>
        <begin position="1"/>
        <end position="24"/>
    </location>
</feature>
<accession>A0A0E1WIK8</accession>
<protein>
    <submittedName>
        <fullName evidence="2">Uncharacterized protein</fullName>
    </submittedName>
</protein>
<dbReference type="AlphaFoldDB" id="A0A0E1WIK8"/>
<proteinExistence type="predicted"/>
<dbReference type="Proteomes" id="UP000001812">
    <property type="component" value="Chromosome I"/>
</dbReference>
<dbReference type="EMBL" id="CM000832">
    <property type="protein sequence ID" value="EET09457.1"/>
    <property type="molecule type" value="Genomic_DNA"/>
</dbReference>
<organism evidence="2 3">
    <name type="scientific">Burkholderia pseudomallei 1710a</name>
    <dbReference type="NCBI Taxonomy" id="320371"/>
    <lineage>
        <taxon>Bacteria</taxon>
        <taxon>Pseudomonadati</taxon>
        <taxon>Pseudomonadota</taxon>
        <taxon>Betaproteobacteria</taxon>
        <taxon>Burkholderiales</taxon>
        <taxon>Burkholderiaceae</taxon>
        <taxon>Burkholderia</taxon>
        <taxon>pseudomallei group</taxon>
    </lineage>
</organism>
<evidence type="ECO:0000313" key="2">
    <source>
        <dbReference type="EMBL" id="EET09457.1"/>
    </source>
</evidence>